<proteinExistence type="predicted"/>
<dbReference type="Proteomes" id="UP000232101">
    <property type="component" value="Unassembled WGS sequence"/>
</dbReference>
<protein>
    <submittedName>
        <fullName evidence="1">Uncharacterized protein</fullName>
    </submittedName>
</protein>
<dbReference type="AlphaFoldDB" id="A0A2M9QBS1"/>
<reference evidence="1 2" key="1">
    <citation type="submission" date="2017-11" db="EMBL/GenBank/DDBJ databases">
        <title>Bacterial isolate from king chilli rhizosphere.</title>
        <authorList>
            <person name="Takhelmayum P."/>
            <person name="Sarangthem I."/>
        </authorList>
    </citation>
    <scope>NUCLEOTIDE SEQUENCE [LARGE SCALE GENOMIC DNA]</scope>
    <source>
        <strain evidence="2">t26</strain>
    </source>
</reference>
<comment type="caution">
    <text evidence="1">The sequence shown here is derived from an EMBL/GenBank/DDBJ whole genome shotgun (WGS) entry which is preliminary data.</text>
</comment>
<name>A0A2M9QBS1_9BACI</name>
<accession>A0A2M9QBS1</accession>
<dbReference type="EMBL" id="PHQY01000005">
    <property type="protein sequence ID" value="PJO45516.1"/>
    <property type="molecule type" value="Genomic_DNA"/>
</dbReference>
<gene>
    <name evidence="1" type="ORF">CWD94_00600</name>
</gene>
<organism evidence="1 2">
    <name type="scientific">Lysinibacillus xylanilyticus</name>
    <dbReference type="NCBI Taxonomy" id="582475"/>
    <lineage>
        <taxon>Bacteria</taxon>
        <taxon>Bacillati</taxon>
        <taxon>Bacillota</taxon>
        <taxon>Bacilli</taxon>
        <taxon>Bacillales</taxon>
        <taxon>Bacillaceae</taxon>
        <taxon>Lysinibacillus</taxon>
    </lineage>
</organism>
<evidence type="ECO:0000313" key="2">
    <source>
        <dbReference type="Proteomes" id="UP000232101"/>
    </source>
</evidence>
<dbReference type="RefSeq" id="WP_100541816.1">
    <property type="nucleotide sequence ID" value="NZ_CP158849.1"/>
</dbReference>
<sequence length="112" mass="13305">MQRDQLKQRILRESSEFISYLKELISENRFDDGEALEISLFVIKNGPESLSDKQWYVFLENGILSDKYVDKCERCSEHIPWSNMHSAIFINKDYLCANCSYFENKVTFNNYL</sequence>
<evidence type="ECO:0000313" key="1">
    <source>
        <dbReference type="EMBL" id="PJO45516.1"/>
    </source>
</evidence>